<evidence type="ECO:0000256" key="2">
    <source>
        <dbReference type="ARBA" id="ARBA00022729"/>
    </source>
</evidence>
<dbReference type="SMART" id="SM00409">
    <property type="entry name" value="IG"/>
    <property type="match status" value="2"/>
</dbReference>
<dbReference type="Pfam" id="PF13895">
    <property type="entry name" value="Ig_2"/>
    <property type="match status" value="1"/>
</dbReference>
<keyword evidence="2 6" id="KW-0732">Signal</keyword>
<proteinExistence type="predicted"/>
<evidence type="ECO:0000259" key="7">
    <source>
        <dbReference type="PROSITE" id="PS50835"/>
    </source>
</evidence>
<feature type="transmembrane region" description="Helical" evidence="5">
    <location>
        <begin position="320"/>
        <end position="337"/>
    </location>
</feature>
<feature type="transmembrane region" description="Helical" evidence="5">
    <location>
        <begin position="228"/>
        <end position="251"/>
    </location>
</feature>
<dbReference type="InterPro" id="IPR003599">
    <property type="entry name" value="Ig_sub"/>
</dbReference>
<name>A0A5E4CIU9_MARMO</name>
<dbReference type="PANTHER" id="PTHR12080:SF56">
    <property type="entry name" value="NATURAL KILLER CELL RECEPTOR 2B4"/>
    <property type="match status" value="1"/>
</dbReference>
<dbReference type="Proteomes" id="UP000335636">
    <property type="component" value="Unassembled WGS sequence"/>
</dbReference>
<evidence type="ECO:0000256" key="4">
    <source>
        <dbReference type="ARBA" id="ARBA00023180"/>
    </source>
</evidence>
<dbReference type="InterPro" id="IPR036179">
    <property type="entry name" value="Ig-like_dom_sf"/>
</dbReference>
<evidence type="ECO:0000313" key="10">
    <source>
        <dbReference type="Proteomes" id="UP000335636"/>
    </source>
</evidence>
<dbReference type="GO" id="GO:0042288">
    <property type="term" value="F:MHC class I protein binding"/>
    <property type="evidence" value="ECO:0007669"/>
    <property type="project" value="TreeGrafter"/>
</dbReference>
<evidence type="ECO:0000256" key="1">
    <source>
        <dbReference type="ARBA" id="ARBA00004370"/>
    </source>
</evidence>
<reference evidence="9 10" key="1">
    <citation type="submission" date="2019-04" db="EMBL/GenBank/DDBJ databases">
        <authorList>
            <person name="Alioto T."/>
            <person name="Alioto T."/>
        </authorList>
    </citation>
    <scope>NUCLEOTIDE SEQUENCE [LARGE SCALE GENOMIC DNA]</scope>
</reference>
<dbReference type="PROSITE" id="PS50835">
    <property type="entry name" value="IG_LIKE"/>
    <property type="match status" value="1"/>
</dbReference>
<dbReference type="AlphaFoldDB" id="A0A5E4CIU9"/>
<dbReference type="InterPro" id="IPR007110">
    <property type="entry name" value="Ig-like_dom"/>
</dbReference>
<reference evidence="8" key="2">
    <citation type="submission" date="2020-08" db="EMBL/GenBank/DDBJ databases">
        <authorList>
            <person name="Shumante A."/>
            <person name="Zimin A.V."/>
            <person name="Puiu D."/>
            <person name="Salzberg S.L."/>
        </authorList>
    </citation>
    <scope>NUCLEOTIDE SEQUENCE</scope>
    <source>
        <strain evidence="8">WC2-LM</strain>
        <tissue evidence="8">Liver</tissue>
    </source>
</reference>
<dbReference type="PANTHER" id="PTHR12080">
    <property type="entry name" value="SIGNALING LYMPHOCYTIC ACTIVATION MOLECULE"/>
    <property type="match status" value="1"/>
</dbReference>
<feature type="domain" description="Ig-like" evidence="7">
    <location>
        <begin position="138"/>
        <end position="216"/>
    </location>
</feature>
<protein>
    <submittedName>
        <fullName evidence="8">Natural killer cell receptor 2B4</fullName>
    </submittedName>
</protein>
<keyword evidence="5" id="KW-0812">Transmembrane</keyword>
<evidence type="ECO:0000256" key="6">
    <source>
        <dbReference type="SAM" id="SignalP"/>
    </source>
</evidence>
<dbReference type="EMBL" id="CABDUW010001461">
    <property type="protein sequence ID" value="VTJ81784.1"/>
    <property type="molecule type" value="Genomic_DNA"/>
</dbReference>
<dbReference type="GO" id="GO:0009897">
    <property type="term" value="C:external side of plasma membrane"/>
    <property type="evidence" value="ECO:0007669"/>
    <property type="project" value="TreeGrafter"/>
</dbReference>
<comment type="subcellular location">
    <subcellularLocation>
        <location evidence="1">Membrane</location>
    </subcellularLocation>
</comment>
<organism evidence="9 10">
    <name type="scientific">Marmota monax</name>
    <name type="common">Woodchuck</name>
    <dbReference type="NCBI Taxonomy" id="9995"/>
    <lineage>
        <taxon>Eukaryota</taxon>
        <taxon>Metazoa</taxon>
        <taxon>Chordata</taxon>
        <taxon>Craniata</taxon>
        <taxon>Vertebrata</taxon>
        <taxon>Euteleostomi</taxon>
        <taxon>Mammalia</taxon>
        <taxon>Eutheria</taxon>
        <taxon>Euarchontoglires</taxon>
        <taxon>Glires</taxon>
        <taxon>Rodentia</taxon>
        <taxon>Sciuromorpha</taxon>
        <taxon>Sciuridae</taxon>
        <taxon>Xerinae</taxon>
        <taxon>Marmotini</taxon>
        <taxon>Marmota</taxon>
    </lineage>
</organism>
<evidence type="ECO:0000256" key="3">
    <source>
        <dbReference type="ARBA" id="ARBA00023136"/>
    </source>
</evidence>
<dbReference type="CDD" id="cd00096">
    <property type="entry name" value="Ig"/>
    <property type="match status" value="1"/>
</dbReference>
<dbReference type="Gene3D" id="2.60.40.10">
    <property type="entry name" value="Immunoglobulins"/>
    <property type="match status" value="2"/>
</dbReference>
<evidence type="ECO:0000313" key="9">
    <source>
        <dbReference type="EMBL" id="VTJ81784.1"/>
    </source>
</evidence>
<dbReference type="InterPro" id="IPR024303">
    <property type="entry name" value="NK_rcpt_2B4_Ig_dom"/>
</dbReference>
<dbReference type="Proteomes" id="UP000662637">
    <property type="component" value="Unassembled WGS sequence"/>
</dbReference>
<dbReference type="GO" id="GO:0002323">
    <property type="term" value="P:natural killer cell activation involved in immune response"/>
    <property type="evidence" value="ECO:0007669"/>
    <property type="project" value="TreeGrafter"/>
</dbReference>
<feature type="signal peptide" evidence="6">
    <location>
        <begin position="1"/>
        <end position="19"/>
    </location>
</feature>
<feature type="chain" id="PRO_5033479353" evidence="6">
    <location>
        <begin position="20"/>
        <end position="394"/>
    </location>
</feature>
<feature type="transmembrane region" description="Helical" evidence="5">
    <location>
        <begin position="283"/>
        <end position="300"/>
    </location>
</feature>
<evidence type="ECO:0000313" key="8">
    <source>
        <dbReference type="EMBL" id="KAF7474927.1"/>
    </source>
</evidence>
<gene>
    <name evidence="8" type="ORF">GHT09_014321</name>
    <name evidence="9" type="ORF">MONAX_5E016667</name>
</gene>
<dbReference type="InterPro" id="IPR013783">
    <property type="entry name" value="Ig-like_fold"/>
</dbReference>
<evidence type="ECO:0000256" key="5">
    <source>
        <dbReference type="SAM" id="Phobius"/>
    </source>
</evidence>
<dbReference type="InterPro" id="IPR015631">
    <property type="entry name" value="CD2/SLAM_rcpt"/>
</dbReference>
<sequence length="394" mass="45113">MLGLAVTLLHLLLLKGHHGQGSPDSTYDVVGLSGRPLPLRPSNTQMEISSVQWKMQLLSCPETYVILTWRNNSTPTYEDLALKHFNNTLDFNFENLTLLIKAAKPQDSGHYKLEVTNESGKVNVVHFKVFVFDHVEQPLLQEQWKALEERKCQVVLSCLVSRDSNVTYTWYRDNELISTSGNFTYLEVSVDPNDQNTYTCNVSNPVSWASQTLNLTQGCLRVPLRSRILPFMVIVIILAILFIVTFTCFCVRKRKRKQSQTSPETPLTIYEDVKNPQMRRNEVWHSMGWGLSPLVWKLLFGEWPFRAGGQREMDIDPFKVILSPPPFLFSISFLVLARQEMRENKGSRENEREADMTCAVRRDEAQENPEGRGCSFLPRQHHGVLIAAQPLQMG</sequence>
<dbReference type="Pfam" id="PF11465">
    <property type="entry name" value="Receptor_2B4"/>
    <property type="match status" value="1"/>
</dbReference>
<keyword evidence="5" id="KW-1133">Transmembrane helix</keyword>
<accession>A0A5E4CIU9</accession>
<keyword evidence="4" id="KW-0325">Glycoprotein</keyword>
<keyword evidence="10" id="KW-1185">Reference proteome</keyword>
<dbReference type="EMBL" id="WJEC01003593">
    <property type="protein sequence ID" value="KAF7474927.1"/>
    <property type="molecule type" value="Genomic_DNA"/>
</dbReference>
<keyword evidence="3 5" id="KW-0472">Membrane</keyword>
<keyword evidence="8" id="KW-0675">Receptor</keyword>
<dbReference type="SUPFAM" id="SSF48726">
    <property type="entry name" value="Immunoglobulin"/>
    <property type="match status" value="2"/>
</dbReference>